<evidence type="ECO:0000259" key="2">
    <source>
        <dbReference type="Pfam" id="PF13699"/>
    </source>
</evidence>
<feature type="region of interest" description="Disordered" evidence="1">
    <location>
        <begin position="62"/>
        <end position="83"/>
    </location>
</feature>
<organism evidence="3 4">
    <name type="scientific">Nocardioides marinquilinus</name>
    <dbReference type="NCBI Taxonomy" id="1210400"/>
    <lineage>
        <taxon>Bacteria</taxon>
        <taxon>Bacillati</taxon>
        <taxon>Actinomycetota</taxon>
        <taxon>Actinomycetes</taxon>
        <taxon>Propionibacteriales</taxon>
        <taxon>Nocardioidaceae</taxon>
        <taxon>Nocardioides</taxon>
    </lineage>
</organism>
<dbReference type="RefSeq" id="WP_345463307.1">
    <property type="nucleotide sequence ID" value="NZ_BAABKG010000006.1"/>
</dbReference>
<evidence type="ECO:0000313" key="3">
    <source>
        <dbReference type="EMBL" id="GAA5155536.1"/>
    </source>
</evidence>
<evidence type="ECO:0000313" key="4">
    <source>
        <dbReference type="Proteomes" id="UP001500221"/>
    </source>
</evidence>
<feature type="compositionally biased region" description="Basic and acidic residues" evidence="1">
    <location>
        <begin position="37"/>
        <end position="50"/>
    </location>
</feature>
<gene>
    <name evidence="3" type="ORF">GCM10023340_41090</name>
</gene>
<feature type="region of interest" description="Disordered" evidence="1">
    <location>
        <begin position="195"/>
        <end position="241"/>
    </location>
</feature>
<evidence type="ECO:0000256" key="1">
    <source>
        <dbReference type="SAM" id="MobiDB-lite"/>
    </source>
</evidence>
<dbReference type="Pfam" id="PF13699">
    <property type="entry name" value="eCIS_core"/>
    <property type="match status" value="1"/>
</dbReference>
<feature type="compositionally biased region" description="Acidic residues" evidence="1">
    <location>
        <begin position="218"/>
        <end position="227"/>
    </location>
</feature>
<feature type="compositionally biased region" description="Gly residues" evidence="1">
    <location>
        <begin position="62"/>
        <end position="81"/>
    </location>
</feature>
<comment type="caution">
    <text evidence="3">The sequence shown here is derived from an EMBL/GenBank/DDBJ whole genome shotgun (WGS) entry which is preliminary data.</text>
</comment>
<accession>A0ABP9Q3V7</accession>
<protein>
    <recommendedName>
        <fullName evidence="2">eCIS core domain-containing protein</fullName>
    </recommendedName>
</protein>
<dbReference type="EMBL" id="BAABKG010000006">
    <property type="protein sequence ID" value="GAA5155536.1"/>
    <property type="molecule type" value="Genomic_DNA"/>
</dbReference>
<proteinExistence type="predicted"/>
<feature type="region of interest" description="Disordered" evidence="1">
    <location>
        <begin position="1"/>
        <end position="50"/>
    </location>
</feature>
<dbReference type="InterPro" id="IPR025295">
    <property type="entry name" value="eCIS_core_dom"/>
</dbReference>
<sequence length="670" mass="68747">MPPTTAAPEAESERERERPTPAPAPAAPEAATLEVGAADHHYEQAADATADRVLRRLAEQGELGGEAGTGGGHGGGMGREGGAVDEQTAGAIARSRGGGAPLSAPLRRSMEGAFGGADFSRVRLHTGPAAGTLSRTLGATAFTVGNDVFLGSNAPSLDTRQGQHLLAHELTHTQQEGGDAHRSIRRLVGDEAEHSGPVTFHLDDEAEDSGPVTFHLDDDAEVDDEEPSSVTFHLDDDLEDGATAVPTDAETAAEKDPLSADPAKAEFDVLVTGSKAIASWRGTGPVPEFNRTTGEKAELGLTTASATGTVAAGAGSQLETSQGGSDKAAVADGRAVETAAPADVQLAENILGAISAKISVVKTAYKAVKDIVRAIDERNLGTGTVARNSLSAVKASVDLGQAAMKAVNAILEPMGMVTGPMMAAVPGLGIAIGVLDILSNGIALGIAYNGWARMRDDKREAKKVLFEAKNWGKTKKWYGGNESGAELAALILQDAETFPDKAVASEVEAAKDYQLSKSLQEIGGKRIRRNLLNISAAVPGIAGDIAMLTGVGAGVGAGLKLGGSALKGGAALTRLGKQGLKDAFGIGGTTAKKLAAYDGMIMAMSNKIISVGALGDVEGVQDRRDDVTHQVMASGLNVRAIKVAVAGNAPTLGADLWRMWVKALKNRDGL</sequence>
<keyword evidence="4" id="KW-1185">Reference proteome</keyword>
<name>A0ABP9Q3V7_9ACTN</name>
<dbReference type="Proteomes" id="UP001500221">
    <property type="component" value="Unassembled WGS sequence"/>
</dbReference>
<reference evidence="4" key="1">
    <citation type="journal article" date="2019" name="Int. J. Syst. Evol. Microbiol.">
        <title>The Global Catalogue of Microorganisms (GCM) 10K type strain sequencing project: providing services to taxonomists for standard genome sequencing and annotation.</title>
        <authorList>
            <consortium name="The Broad Institute Genomics Platform"/>
            <consortium name="The Broad Institute Genome Sequencing Center for Infectious Disease"/>
            <person name="Wu L."/>
            <person name="Ma J."/>
        </authorList>
    </citation>
    <scope>NUCLEOTIDE SEQUENCE [LARGE SCALE GENOMIC DNA]</scope>
    <source>
        <strain evidence="4">JCM 18459</strain>
    </source>
</reference>
<feature type="domain" description="eCIS core" evidence="2">
    <location>
        <begin position="101"/>
        <end position="178"/>
    </location>
</feature>